<evidence type="ECO:0000313" key="2">
    <source>
        <dbReference type="EMBL" id="NOU50921.1"/>
    </source>
</evidence>
<name>A0A849VGT3_9GAMM</name>
<dbReference type="EMBL" id="JABBPG010000003">
    <property type="protein sequence ID" value="NOU50921.1"/>
    <property type="molecule type" value="Genomic_DNA"/>
</dbReference>
<keyword evidence="3" id="KW-1185">Reference proteome</keyword>
<dbReference type="Proteomes" id="UP000586305">
    <property type="component" value="Unassembled WGS sequence"/>
</dbReference>
<evidence type="ECO:0000256" key="1">
    <source>
        <dbReference type="SAM" id="SignalP"/>
    </source>
</evidence>
<organism evidence="2 3">
    <name type="scientific">Pseudoalteromonas caenipelagi</name>
    <dbReference type="NCBI Taxonomy" id="2726988"/>
    <lineage>
        <taxon>Bacteria</taxon>
        <taxon>Pseudomonadati</taxon>
        <taxon>Pseudomonadota</taxon>
        <taxon>Gammaproteobacteria</taxon>
        <taxon>Alteromonadales</taxon>
        <taxon>Pseudoalteromonadaceae</taxon>
        <taxon>Pseudoalteromonas</taxon>
    </lineage>
</organism>
<dbReference type="RefSeq" id="WP_171625988.1">
    <property type="nucleotide sequence ID" value="NZ_JABBPG010000003.1"/>
</dbReference>
<accession>A0A849VGT3</accession>
<feature type="chain" id="PRO_5032874386" evidence="1">
    <location>
        <begin position="24"/>
        <end position="362"/>
    </location>
</feature>
<reference evidence="2 3" key="1">
    <citation type="submission" date="2020-04" db="EMBL/GenBank/DDBJ databases">
        <title>Pseudoalteromonas caenipelagi sp. nov., isolated from a tidal flat.</title>
        <authorList>
            <person name="Park S."/>
            <person name="Yoon J.-H."/>
        </authorList>
    </citation>
    <scope>NUCLEOTIDE SEQUENCE [LARGE SCALE GENOMIC DNA]</scope>
    <source>
        <strain evidence="2 3">JBTF-M23</strain>
    </source>
</reference>
<keyword evidence="1" id="KW-0732">Signal</keyword>
<proteinExistence type="predicted"/>
<protein>
    <submittedName>
        <fullName evidence="2">Uncharacterized protein</fullName>
    </submittedName>
</protein>
<sequence>MRANLFALLFCLLVTFSVFSSNANERNIRHYIPKSYVHLINSTNKQVACANKVLTRSTYLTKQIITVGHMLNTSSNDAVPNGLTNLFLIALAEITQDSAIQVMTAGFHLNQSLHYQTTPAYDKKIWDHVVTGQTSGFDKGIAGKGRTGGLFSKYFGLGIADLSSQSLLLMDFLLTNKQGIVESTASMAMILEYLDNSTDSEISDKNSGFYFSWSDDVGESITLAQKVISSQAALIFLEKITGLNLKCNKTKHTRAYNEDIEAIEVRYHHTDVPKQSKRFYFPRQYRTTLECSLRKNYHCQFKFKHRLNRDIIVYVEEAFRNAFNDEANVDVSCQEHKGTLSCSAVGELRSFSKSKFRKNLYG</sequence>
<feature type="signal peptide" evidence="1">
    <location>
        <begin position="1"/>
        <end position="23"/>
    </location>
</feature>
<evidence type="ECO:0000313" key="3">
    <source>
        <dbReference type="Proteomes" id="UP000586305"/>
    </source>
</evidence>
<gene>
    <name evidence="2" type="ORF">HG263_10300</name>
</gene>
<dbReference type="AlphaFoldDB" id="A0A849VGT3"/>
<comment type="caution">
    <text evidence="2">The sequence shown here is derived from an EMBL/GenBank/DDBJ whole genome shotgun (WGS) entry which is preliminary data.</text>
</comment>